<accession>A0A3B0R174</accession>
<dbReference type="AlphaFoldDB" id="A0A3B0R174"/>
<sequence length="114" mass="13525">MKYVKPSYYLGTLLMCCFCINYSTAQKRNYTVDSLQIKVYTEIEYINSQPKEIVVKKVFCDYCTDNQIKYIGEKAKELAFYDRYNPKKRIVNGIRKFAIIIRVSKKDFSAIRDE</sequence>
<proteinExistence type="predicted"/>
<organism evidence="1">
    <name type="scientific">hydrothermal vent metagenome</name>
    <dbReference type="NCBI Taxonomy" id="652676"/>
    <lineage>
        <taxon>unclassified sequences</taxon>
        <taxon>metagenomes</taxon>
        <taxon>ecological metagenomes</taxon>
    </lineage>
</organism>
<name>A0A3B0R174_9ZZZZ</name>
<dbReference type="EMBL" id="UOEB01000051">
    <property type="protein sequence ID" value="VAV82956.1"/>
    <property type="molecule type" value="Genomic_DNA"/>
</dbReference>
<gene>
    <name evidence="1" type="ORF">MNBD_BACTEROID02-665</name>
</gene>
<reference evidence="1" key="1">
    <citation type="submission" date="2018-06" db="EMBL/GenBank/DDBJ databases">
        <authorList>
            <person name="Zhirakovskaya E."/>
        </authorList>
    </citation>
    <scope>NUCLEOTIDE SEQUENCE</scope>
</reference>
<evidence type="ECO:0000313" key="1">
    <source>
        <dbReference type="EMBL" id="VAV82956.1"/>
    </source>
</evidence>
<protein>
    <submittedName>
        <fullName evidence="1">Uncharacterized protein</fullName>
    </submittedName>
</protein>